<evidence type="ECO:0000313" key="2">
    <source>
        <dbReference type="Proteomes" id="UP000250003"/>
    </source>
</evidence>
<accession>A0A2Z4UC18</accession>
<dbReference type="AlphaFoldDB" id="A0A2Z4UC18"/>
<gene>
    <name evidence="1" type="ORF">DQQ01_11115</name>
</gene>
<protein>
    <submittedName>
        <fullName evidence="1">Uncharacterized protein</fullName>
    </submittedName>
</protein>
<evidence type="ECO:0000313" key="1">
    <source>
        <dbReference type="EMBL" id="AWY98610.1"/>
    </source>
</evidence>
<name>A0A2Z4UC18_9FIRM</name>
<sequence>MSKTSVGYLENNEAVALSVIEITSIPNLSIIDNNAEESEIVKDYKKDMGNLLAEIYQNYKVQSAMSGEDKDTALEFLWITEEVKNQPYKAKIKMYLLVRSIEKIFRRRSENSRCYYACLSVCIRTSEV</sequence>
<keyword evidence="2" id="KW-1185">Reference proteome</keyword>
<reference evidence="2" key="1">
    <citation type="submission" date="2018-06" db="EMBL/GenBank/DDBJ databases">
        <title>Description of Blautia argi sp. nov., a new anaerobic isolated from dog feces.</title>
        <authorList>
            <person name="Chang Y.-H."/>
            <person name="Paek J."/>
            <person name="Shin Y."/>
        </authorList>
    </citation>
    <scope>NUCLEOTIDE SEQUENCE [LARGE SCALE GENOMIC DNA]</scope>
    <source>
        <strain evidence="2">KCTC 15426</strain>
    </source>
</reference>
<dbReference type="RefSeq" id="WP_111920096.1">
    <property type="nucleotide sequence ID" value="NZ_CP030280.1"/>
</dbReference>
<organism evidence="1 2">
    <name type="scientific">Blautia argi</name>
    <dbReference type="NCBI Taxonomy" id="1912897"/>
    <lineage>
        <taxon>Bacteria</taxon>
        <taxon>Bacillati</taxon>
        <taxon>Bacillota</taxon>
        <taxon>Clostridia</taxon>
        <taxon>Lachnospirales</taxon>
        <taxon>Lachnospiraceae</taxon>
        <taxon>Blautia</taxon>
    </lineage>
</organism>
<proteinExistence type="predicted"/>
<dbReference type="KEGG" id="blau:DQQ01_11115"/>
<dbReference type="Proteomes" id="UP000250003">
    <property type="component" value="Chromosome"/>
</dbReference>
<dbReference type="EMBL" id="CP030280">
    <property type="protein sequence ID" value="AWY98610.1"/>
    <property type="molecule type" value="Genomic_DNA"/>
</dbReference>